<dbReference type="InterPro" id="IPR050204">
    <property type="entry name" value="AraC_XylS_family_regulators"/>
</dbReference>
<protein>
    <submittedName>
        <fullName evidence="5">AraC family transcriptional regulator</fullName>
    </submittedName>
</protein>
<dbReference type="GO" id="GO:0003700">
    <property type="term" value="F:DNA-binding transcription factor activity"/>
    <property type="evidence" value="ECO:0007669"/>
    <property type="project" value="InterPro"/>
</dbReference>
<keyword evidence="1" id="KW-0805">Transcription regulation</keyword>
<dbReference type="EMBL" id="CP067018">
    <property type="protein sequence ID" value="QQN58478.1"/>
    <property type="molecule type" value="Genomic_DNA"/>
</dbReference>
<feature type="domain" description="HTH araC/xylS-type" evidence="4">
    <location>
        <begin position="164"/>
        <end position="264"/>
    </location>
</feature>
<dbReference type="PANTHER" id="PTHR46796">
    <property type="entry name" value="HTH-TYPE TRANSCRIPTIONAL ACTIVATOR RHAS-RELATED"/>
    <property type="match status" value="1"/>
</dbReference>
<sequence>MKTSILKAIHPKLEDVIQYFIFFRSEGKEMVNYTTFPNTNLCLSIYKKNKVIVEQRSNAKYISTLEGDETYVSFLSGFHESSLHVDINAKLDEICIIFHPAALRKFTKVSYNELLSSNKVFELLFQNCDPCFLEKLFENEDNYARQYMLESLLLKSIRDISKTNRMEEALFHINNNEEIRIRELSKKLFVNESTLYRLFIDQVGQSPKTFLRTMRFRNVLDKLLDYNCNKFSELAYNYNYADQSHFIKDFKDITGETPGQLKKKTKLQQEELAWIYTEG</sequence>
<dbReference type="Pfam" id="PF12833">
    <property type="entry name" value="HTH_18"/>
    <property type="match status" value="1"/>
</dbReference>
<organism evidence="5 6">
    <name type="scientific">Elizabethkingia bruuniana</name>
    <dbReference type="NCBI Taxonomy" id="1756149"/>
    <lineage>
        <taxon>Bacteria</taxon>
        <taxon>Pseudomonadati</taxon>
        <taxon>Bacteroidota</taxon>
        <taxon>Flavobacteriia</taxon>
        <taxon>Flavobacteriales</taxon>
        <taxon>Weeksellaceae</taxon>
        <taxon>Elizabethkingia</taxon>
    </lineage>
</organism>
<name>A0A7T7UYD7_9FLAO</name>
<dbReference type="GeneID" id="93132886"/>
<dbReference type="InterPro" id="IPR046532">
    <property type="entry name" value="DUF6597"/>
</dbReference>
<evidence type="ECO:0000256" key="2">
    <source>
        <dbReference type="ARBA" id="ARBA00023125"/>
    </source>
</evidence>
<evidence type="ECO:0000256" key="1">
    <source>
        <dbReference type="ARBA" id="ARBA00023015"/>
    </source>
</evidence>
<dbReference type="Pfam" id="PF20240">
    <property type="entry name" value="DUF6597"/>
    <property type="match status" value="1"/>
</dbReference>
<keyword evidence="3" id="KW-0804">Transcription</keyword>
<dbReference type="PROSITE" id="PS01124">
    <property type="entry name" value="HTH_ARAC_FAMILY_2"/>
    <property type="match status" value="1"/>
</dbReference>
<evidence type="ECO:0000256" key="3">
    <source>
        <dbReference type="ARBA" id="ARBA00023163"/>
    </source>
</evidence>
<proteinExistence type="predicted"/>
<evidence type="ECO:0000313" key="6">
    <source>
        <dbReference type="Proteomes" id="UP000595426"/>
    </source>
</evidence>
<keyword evidence="6" id="KW-1185">Reference proteome</keyword>
<keyword evidence="2" id="KW-0238">DNA-binding</keyword>
<evidence type="ECO:0000259" key="4">
    <source>
        <dbReference type="PROSITE" id="PS01124"/>
    </source>
</evidence>
<dbReference type="InterPro" id="IPR018060">
    <property type="entry name" value="HTH_AraC"/>
</dbReference>
<dbReference type="SMART" id="SM00342">
    <property type="entry name" value="HTH_ARAC"/>
    <property type="match status" value="1"/>
</dbReference>
<gene>
    <name evidence="5" type="ORF">I6H88_18945</name>
</gene>
<dbReference type="SUPFAM" id="SSF46689">
    <property type="entry name" value="Homeodomain-like"/>
    <property type="match status" value="1"/>
</dbReference>
<dbReference type="InterPro" id="IPR009057">
    <property type="entry name" value="Homeodomain-like_sf"/>
</dbReference>
<dbReference type="GO" id="GO:0043565">
    <property type="term" value="F:sequence-specific DNA binding"/>
    <property type="evidence" value="ECO:0007669"/>
    <property type="project" value="InterPro"/>
</dbReference>
<accession>A0A7T7UYD7</accession>
<evidence type="ECO:0000313" key="5">
    <source>
        <dbReference type="EMBL" id="QQN58478.1"/>
    </source>
</evidence>
<reference evidence="5 6" key="1">
    <citation type="submission" date="2020-12" db="EMBL/GenBank/DDBJ databases">
        <title>FDA dAtabase for Regulatory Grade micrObial Sequences (FDA-ARGOS): Supporting development and validation of Infectious Disease Dx tests.</title>
        <authorList>
            <person name="Kerrigan L."/>
            <person name="Long C."/>
            <person name="Tallon L."/>
            <person name="Sadzewicz L."/>
            <person name="Zhao X."/>
            <person name="Boylan J."/>
            <person name="Ott S."/>
            <person name="Bowen H."/>
            <person name="Vavikolanu K."/>
            <person name="Mehta A."/>
            <person name="Aluvathingal J."/>
            <person name="Nadendla S."/>
            <person name="Yan Y."/>
            <person name="Sichtig H."/>
        </authorList>
    </citation>
    <scope>NUCLEOTIDE SEQUENCE [LARGE SCALE GENOMIC DNA]</scope>
    <source>
        <strain evidence="5 6">FDAARGOS_1031</strain>
    </source>
</reference>
<dbReference type="RefSeq" id="WP_034867321.1">
    <property type="nucleotide sequence ID" value="NZ_CBCSDR010000001.1"/>
</dbReference>
<dbReference type="OrthoDB" id="662446at2"/>
<dbReference type="KEGG" id="egm:AYC65_08225"/>
<dbReference type="PANTHER" id="PTHR46796:SF13">
    <property type="entry name" value="HTH-TYPE TRANSCRIPTIONAL ACTIVATOR RHAS"/>
    <property type="match status" value="1"/>
</dbReference>
<dbReference type="Proteomes" id="UP000595426">
    <property type="component" value="Chromosome"/>
</dbReference>
<dbReference type="Gene3D" id="1.10.10.60">
    <property type="entry name" value="Homeodomain-like"/>
    <property type="match status" value="1"/>
</dbReference>
<dbReference type="AlphaFoldDB" id="A0A7T7UYD7"/>